<reference evidence="1" key="1">
    <citation type="submission" date="2022-07" db="EMBL/GenBank/DDBJ databases">
        <title>Genome Sequence of Phlebia brevispora.</title>
        <authorList>
            <person name="Buettner E."/>
        </authorList>
    </citation>
    <scope>NUCLEOTIDE SEQUENCE</scope>
    <source>
        <strain evidence="1">MPL23</strain>
    </source>
</reference>
<protein>
    <submittedName>
        <fullName evidence="1">Uncharacterized protein</fullName>
    </submittedName>
</protein>
<organism evidence="1 2">
    <name type="scientific">Phlebia brevispora</name>
    <dbReference type="NCBI Taxonomy" id="194682"/>
    <lineage>
        <taxon>Eukaryota</taxon>
        <taxon>Fungi</taxon>
        <taxon>Dikarya</taxon>
        <taxon>Basidiomycota</taxon>
        <taxon>Agaricomycotina</taxon>
        <taxon>Agaricomycetes</taxon>
        <taxon>Polyporales</taxon>
        <taxon>Meruliaceae</taxon>
        <taxon>Phlebia</taxon>
    </lineage>
</organism>
<dbReference type="Proteomes" id="UP001148662">
    <property type="component" value="Unassembled WGS sequence"/>
</dbReference>
<dbReference type="EMBL" id="JANHOG010001081">
    <property type="protein sequence ID" value="KAJ3544675.1"/>
    <property type="molecule type" value="Genomic_DNA"/>
</dbReference>
<accession>A0ACC1SQX9</accession>
<evidence type="ECO:0000313" key="2">
    <source>
        <dbReference type="Proteomes" id="UP001148662"/>
    </source>
</evidence>
<keyword evidence="2" id="KW-1185">Reference proteome</keyword>
<proteinExistence type="predicted"/>
<sequence length="820" mass="92718">MGPSRTLTRDVSGWSTLATTVRDVDTSKIKDQKEDIDTLLVFAGLFSAVMTSFLVQTYPELQQDPGDTTVFLLQQILLRMDGEASASSVDSQSTNPPFEVPPVMVFVNALWFSSLLFSLMTASIGMLVKQWLRDYLAVESTFPQAQLRIRHFRAPTLVTWKVYEIAAVLPLLLQLSLGLFFLGLCALTWSIHPVLGKASVPIVSLWAVFVTFTVIAPAFSARCPYKTPFLRSSMKVLRRWNYRMLRKLHVTLTRARHLGIKLVASAKLNFQRRRPAGLERDITSGSLNDPAWLIPSHPWKLGPIEEEDAALEDGHVKDIDIIVAVDALLSDDELLPTLLTDGAVESPHAIDWIRFLRRVIGNRLQREVLFDASRLPPDLAHLPQTTYDAIVRTTARILTRALNKLAAGEANGDPWIRQCLEQSFIVLLHSQANRLYPLPQLATETVQSFLDTNPVLAARFLGCAFFHLDNLPSMELFREVSAGLSLFLSQLDGRTAFARLKQIIAWRIYSAENTDIEFSPAVDQVSVPLHGSWRKAMDRETYKQLIWVVSRILKQEVEAVDRGSNKWSGWHTEILDSYIRMWQSMYVEFKRRSSPLIPTNSDEVNFAKLFVSQKSTGTFLNHLSSKEPLVMQFLLNHINRDMADYKPSVVSQNALRYIYSYLQSIECPAPSPKPMRLCFVMTQLSLVDPDVLDNLDLYRLSFTTIERLLHCAGTQGPREEEITLARQCLSRMHTAELKFSSEFQRRPSDATAQVTNSLPDSKRTTFGAWLASFDPSTSIYQDSLVLMLHKISGDANTDNFRVRRLSQLEGGRDNGCSLHQ</sequence>
<name>A0ACC1SQX9_9APHY</name>
<comment type="caution">
    <text evidence="1">The sequence shown here is derived from an EMBL/GenBank/DDBJ whole genome shotgun (WGS) entry which is preliminary data.</text>
</comment>
<evidence type="ECO:0000313" key="1">
    <source>
        <dbReference type="EMBL" id="KAJ3544675.1"/>
    </source>
</evidence>
<gene>
    <name evidence="1" type="ORF">NM688_g5714</name>
</gene>